<feature type="transmembrane region" description="Helical" evidence="6">
    <location>
        <begin position="365"/>
        <end position="386"/>
    </location>
</feature>
<feature type="transmembrane region" description="Helical" evidence="6">
    <location>
        <begin position="297"/>
        <end position="319"/>
    </location>
</feature>
<dbReference type="InterPro" id="IPR011701">
    <property type="entry name" value="MFS"/>
</dbReference>
<evidence type="ECO:0000256" key="6">
    <source>
        <dbReference type="SAM" id="Phobius"/>
    </source>
</evidence>
<comment type="subcellular location">
    <subcellularLocation>
        <location evidence="1">Cell membrane</location>
        <topology evidence="1">Multi-pass membrane protein</topology>
    </subcellularLocation>
</comment>
<evidence type="ECO:0000259" key="7">
    <source>
        <dbReference type="PROSITE" id="PS50850"/>
    </source>
</evidence>
<evidence type="ECO:0000256" key="5">
    <source>
        <dbReference type="ARBA" id="ARBA00023136"/>
    </source>
</evidence>
<dbReference type="InterPro" id="IPR050189">
    <property type="entry name" value="MFS_Efflux_Transporters"/>
</dbReference>
<keyword evidence="9" id="KW-1185">Reference proteome</keyword>
<evidence type="ECO:0000256" key="2">
    <source>
        <dbReference type="ARBA" id="ARBA00022475"/>
    </source>
</evidence>
<evidence type="ECO:0000313" key="8">
    <source>
        <dbReference type="EMBL" id="MCL1124346.1"/>
    </source>
</evidence>
<dbReference type="InterPro" id="IPR036259">
    <property type="entry name" value="MFS_trans_sf"/>
</dbReference>
<dbReference type="Proteomes" id="UP001203423">
    <property type="component" value="Unassembled WGS sequence"/>
</dbReference>
<sequence length="405" mass="44429">MPFHVARFFRPTLLDVFSLSNTDLGNIYAVYGITAMLAYFPGGAIADYISTRKLLTLSLIATGLGGFYLALIPNKGMLALLYGYWGMTSIFLFWAAMLKATREWGDESTQGRAFGLLDGGRGFVAAVVASLAVFLLSQLIPNGLDQASPEEQTNAFKQVIYFYTTMTLLSAGFVWWLIPDVKATQASSKRPSILNNLNIFKQRSVWLQAAIVVSAYCGYKGIDYYSLYAVDILDLDPLDAASFASLSAYLRPVAAIGAGYLADRYLASQVIAISFGMMAISYLILTVISPQSLNIQFIYLTLSLTFITVFAVRGIYFALLEENKVSAHQTGITIGLISVIGFTPDVFFAPIAGHLLDNYSGIEGYQYLFSLLMCCALIGMLTTLYLRMAIRSEIIIESTNLHTKA</sequence>
<dbReference type="CDD" id="cd06174">
    <property type="entry name" value="MFS"/>
    <property type="match status" value="1"/>
</dbReference>
<proteinExistence type="predicted"/>
<organism evidence="8 9">
    <name type="scientific">Shewanella surugensis</name>
    <dbReference type="NCBI Taxonomy" id="212020"/>
    <lineage>
        <taxon>Bacteria</taxon>
        <taxon>Pseudomonadati</taxon>
        <taxon>Pseudomonadota</taxon>
        <taxon>Gammaproteobacteria</taxon>
        <taxon>Alteromonadales</taxon>
        <taxon>Shewanellaceae</taxon>
        <taxon>Shewanella</taxon>
    </lineage>
</organism>
<name>A0ABT0L9I5_9GAMM</name>
<evidence type="ECO:0000256" key="1">
    <source>
        <dbReference type="ARBA" id="ARBA00004651"/>
    </source>
</evidence>
<dbReference type="SUPFAM" id="SSF103473">
    <property type="entry name" value="MFS general substrate transporter"/>
    <property type="match status" value="1"/>
</dbReference>
<keyword evidence="5 6" id="KW-0472">Membrane</keyword>
<dbReference type="PROSITE" id="PS50850">
    <property type="entry name" value="MFS"/>
    <property type="match status" value="1"/>
</dbReference>
<evidence type="ECO:0000313" key="9">
    <source>
        <dbReference type="Proteomes" id="UP001203423"/>
    </source>
</evidence>
<feature type="transmembrane region" description="Helical" evidence="6">
    <location>
        <begin position="24"/>
        <end position="42"/>
    </location>
</feature>
<evidence type="ECO:0000256" key="3">
    <source>
        <dbReference type="ARBA" id="ARBA00022692"/>
    </source>
</evidence>
<feature type="transmembrane region" description="Helical" evidence="6">
    <location>
        <begin position="119"/>
        <end position="140"/>
    </location>
</feature>
<feature type="transmembrane region" description="Helical" evidence="6">
    <location>
        <begin position="54"/>
        <end position="72"/>
    </location>
</feature>
<dbReference type="Pfam" id="PF07690">
    <property type="entry name" value="MFS_1"/>
    <property type="match status" value="1"/>
</dbReference>
<dbReference type="EMBL" id="JAKIKS010000022">
    <property type="protein sequence ID" value="MCL1124346.1"/>
    <property type="molecule type" value="Genomic_DNA"/>
</dbReference>
<feature type="domain" description="Major facilitator superfamily (MFS) profile" evidence="7">
    <location>
        <begin position="1"/>
        <end position="391"/>
    </location>
</feature>
<dbReference type="PANTHER" id="PTHR43124">
    <property type="entry name" value="PURINE EFFLUX PUMP PBUE"/>
    <property type="match status" value="1"/>
</dbReference>
<dbReference type="PANTHER" id="PTHR43124:SF3">
    <property type="entry name" value="CHLORAMPHENICOL EFFLUX PUMP RV0191"/>
    <property type="match status" value="1"/>
</dbReference>
<protein>
    <submittedName>
        <fullName evidence="8">MFS transporter</fullName>
    </submittedName>
</protein>
<dbReference type="Gene3D" id="1.20.1250.20">
    <property type="entry name" value="MFS general substrate transporter like domains"/>
    <property type="match status" value="2"/>
</dbReference>
<evidence type="ECO:0000256" key="4">
    <source>
        <dbReference type="ARBA" id="ARBA00022989"/>
    </source>
</evidence>
<feature type="transmembrane region" description="Helical" evidence="6">
    <location>
        <begin position="265"/>
        <end position="285"/>
    </location>
</feature>
<feature type="transmembrane region" description="Helical" evidence="6">
    <location>
        <begin position="78"/>
        <end position="98"/>
    </location>
</feature>
<keyword evidence="2" id="KW-1003">Cell membrane</keyword>
<comment type="caution">
    <text evidence="8">The sequence shown here is derived from an EMBL/GenBank/DDBJ whole genome shotgun (WGS) entry which is preliminary data.</text>
</comment>
<keyword evidence="3 6" id="KW-0812">Transmembrane</keyword>
<feature type="transmembrane region" description="Helical" evidence="6">
    <location>
        <begin position="331"/>
        <end position="353"/>
    </location>
</feature>
<feature type="transmembrane region" description="Helical" evidence="6">
    <location>
        <begin position="160"/>
        <end position="178"/>
    </location>
</feature>
<reference evidence="8 9" key="1">
    <citation type="submission" date="2022-01" db="EMBL/GenBank/DDBJ databases">
        <title>Whole genome-based taxonomy of the Shewanellaceae.</title>
        <authorList>
            <person name="Martin-Rodriguez A.J."/>
        </authorList>
    </citation>
    <scope>NUCLEOTIDE SEQUENCE [LARGE SCALE GENOMIC DNA]</scope>
    <source>
        <strain evidence="8 9">DSM 17177</strain>
    </source>
</reference>
<keyword evidence="4 6" id="KW-1133">Transmembrane helix</keyword>
<dbReference type="RefSeq" id="WP_248939628.1">
    <property type="nucleotide sequence ID" value="NZ_JAKIKS010000022.1"/>
</dbReference>
<dbReference type="InterPro" id="IPR020846">
    <property type="entry name" value="MFS_dom"/>
</dbReference>
<accession>A0ABT0L9I5</accession>
<gene>
    <name evidence="8" type="ORF">L2764_07640</name>
</gene>